<reference evidence="1 2" key="1">
    <citation type="journal article" date="2019" name="Commun. Biol.">
        <title>The bagworm genome reveals a unique fibroin gene that provides high tensile strength.</title>
        <authorList>
            <person name="Kono N."/>
            <person name="Nakamura H."/>
            <person name="Ohtoshi R."/>
            <person name="Tomita M."/>
            <person name="Numata K."/>
            <person name="Arakawa K."/>
        </authorList>
    </citation>
    <scope>NUCLEOTIDE SEQUENCE [LARGE SCALE GENOMIC DNA]</scope>
</reference>
<comment type="caution">
    <text evidence="1">The sequence shown here is derived from an EMBL/GenBank/DDBJ whole genome shotgun (WGS) entry which is preliminary data.</text>
</comment>
<organism evidence="1 2">
    <name type="scientific">Eumeta variegata</name>
    <name type="common">Bagworm moth</name>
    <name type="synonym">Eumeta japonica</name>
    <dbReference type="NCBI Taxonomy" id="151549"/>
    <lineage>
        <taxon>Eukaryota</taxon>
        <taxon>Metazoa</taxon>
        <taxon>Ecdysozoa</taxon>
        <taxon>Arthropoda</taxon>
        <taxon>Hexapoda</taxon>
        <taxon>Insecta</taxon>
        <taxon>Pterygota</taxon>
        <taxon>Neoptera</taxon>
        <taxon>Endopterygota</taxon>
        <taxon>Lepidoptera</taxon>
        <taxon>Glossata</taxon>
        <taxon>Ditrysia</taxon>
        <taxon>Tineoidea</taxon>
        <taxon>Psychidae</taxon>
        <taxon>Oiketicinae</taxon>
        <taxon>Eumeta</taxon>
    </lineage>
</organism>
<dbReference type="AlphaFoldDB" id="A0A4C1U079"/>
<name>A0A4C1U079_EUMVA</name>
<sequence length="141" mass="16126">MSLNIKGQHGRGKRASFTRRVDRIACAASTADVKQTLKRSDRSFVNTTLPASEAPLSYSFVSDRSGKRAKDYLFLNRTDDVRVVPKINRLKILFHSAAARQLNDLSLFLVHHVSAVSELAVRRRRDIRPARVRRRRLFPVQ</sequence>
<proteinExistence type="predicted"/>
<accession>A0A4C1U079</accession>
<keyword evidence="2" id="KW-1185">Reference proteome</keyword>
<gene>
    <name evidence="1" type="ORF">EVAR_8882_1</name>
</gene>
<protein>
    <submittedName>
        <fullName evidence="1">Uncharacterized protein</fullName>
    </submittedName>
</protein>
<dbReference type="Proteomes" id="UP000299102">
    <property type="component" value="Unassembled WGS sequence"/>
</dbReference>
<evidence type="ECO:0000313" key="1">
    <source>
        <dbReference type="EMBL" id="GBP19722.1"/>
    </source>
</evidence>
<dbReference type="EMBL" id="BGZK01000111">
    <property type="protein sequence ID" value="GBP19722.1"/>
    <property type="molecule type" value="Genomic_DNA"/>
</dbReference>
<evidence type="ECO:0000313" key="2">
    <source>
        <dbReference type="Proteomes" id="UP000299102"/>
    </source>
</evidence>